<dbReference type="EMBL" id="JARBJD010000049">
    <property type="protein sequence ID" value="KAK2957101.1"/>
    <property type="molecule type" value="Genomic_DNA"/>
</dbReference>
<dbReference type="InterPro" id="IPR039894">
    <property type="entry name" value="Pus10-like"/>
</dbReference>
<protein>
    <recommendedName>
        <fullName evidence="2">tRNA pseudouridine(55) synthase</fullName>
        <ecNumber evidence="2">5.4.99.25</ecNumber>
    </recommendedName>
</protein>
<reference evidence="7 8" key="1">
    <citation type="journal article" date="2022" name="bioRxiv">
        <title>Genomics of Preaxostyla Flagellates Illuminates Evolutionary Transitions and the Path Towards Mitochondrial Loss.</title>
        <authorList>
            <person name="Novak L.V.F."/>
            <person name="Treitli S.C."/>
            <person name="Pyrih J."/>
            <person name="Halakuc P."/>
            <person name="Pipaliya S.V."/>
            <person name="Vacek V."/>
            <person name="Brzon O."/>
            <person name="Soukal P."/>
            <person name="Eme L."/>
            <person name="Dacks J.B."/>
            <person name="Karnkowska A."/>
            <person name="Elias M."/>
            <person name="Hampl V."/>
        </authorList>
    </citation>
    <scope>NUCLEOTIDE SEQUENCE [LARGE SCALE GENOMIC DNA]</scope>
    <source>
        <strain evidence="7">NAU3</strain>
        <tissue evidence="7">Gut</tissue>
    </source>
</reference>
<dbReference type="Gene3D" id="3.30.70.2510">
    <property type="match status" value="1"/>
</dbReference>
<dbReference type="PANTHER" id="PTHR21568:SF0">
    <property type="entry name" value="TRNA PSEUDOURIDINE SYNTHASE PUS10"/>
    <property type="match status" value="1"/>
</dbReference>
<sequence>MIHDSLFSLVTHRTSSLDNHVLLDYLSILNKMGMCSRCLLCFLNLRDQALHFLPTHILEQGLLDKLVPILPDLKFSRESCVCCLGTMHACGQDNLDSIVQDQLLSTFTGVTHPLPINISYSLPPALCFREFGIALSLPKVEALIGVLGEGQWTSFDGDLKTISRNLIIHRLEQNKLFQVVADARVRMNFALDFSDTSALHSCDFIVSNAQKQQTEHLQKRAERQAKWKQKEKEKTKTSSEQPPSSEASGAPLLKEPKSVAFFTNTILRQALQNPPLELMRRNDFLPPTVHDNWATTLKVTSLCEPVLIAGEYNKFSRLLPQTPWRVAAVGGEDDEDSHATFESSTQEEIDKAFIPLFQAESSLFHSAGREDVDVRMLGNGRPFCLELVNCKRLDVTDSDLASAAAQLEMEGLVKINNPHFATQAIFMSLKEGETHKRKEYTAVVWTSAPQTPESLSRLSLTEPLQVSQLTPIRVLHRRSLDSRQKVVYSMHTTFINPHYFVLALQTSAGTYVKEFVHGDLGRTNPNVGGLLGCEADILQLDVTDLIPEK</sequence>
<evidence type="ECO:0000259" key="6">
    <source>
        <dbReference type="Pfam" id="PF21238"/>
    </source>
</evidence>
<comment type="caution">
    <text evidence="7">The sequence shown here is derived from an EMBL/GenBank/DDBJ whole genome shotgun (WGS) entry which is preliminary data.</text>
</comment>
<keyword evidence="3" id="KW-0819">tRNA processing</keyword>
<dbReference type="Pfam" id="PF21238">
    <property type="entry name" value="Pus10_C"/>
    <property type="match status" value="1"/>
</dbReference>
<dbReference type="InterPro" id="IPR048741">
    <property type="entry name" value="Pus10-like_C"/>
</dbReference>
<dbReference type="Gene3D" id="3.30.70.3190">
    <property type="match status" value="1"/>
</dbReference>
<dbReference type="NCBIfam" id="TIGR01213">
    <property type="entry name" value="pseudo_Pus10arc"/>
    <property type="match status" value="1"/>
</dbReference>
<accession>A0ABQ9Y031</accession>
<organism evidence="7 8">
    <name type="scientific">Blattamonas nauphoetae</name>
    <dbReference type="NCBI Taxonomy" id="2049346"/>
    <lineage>
        <taxon>Eukaryota</taxon>
        <taxon>Metamonada</taxon>
        <taxon>Preaxostyla</taxon>
        <taxon>Oxymonadida</taxon>
        <taxon>Blattamonas</taxon>
    </lineage>
</organism>
<feature type="region of interest" description="Disordered" evidence="5">
    <location>
        <begin position="215"/>
        <end position="251"/>
    </location>
</feature>
<keyword evidence="4 7" id="KW-0413">Isomerase</keyword>
<gene>
    <name evidence="7" type="ORF">BLNAU_7931</name>
</gene>
<evidence type="ECO:0000256" key="3">
    <source>
        <dbReference type="ARBA" id="ARBA00022694"/>
    </source>
</evidence>
<name>A0ABQ9Y031_9EUKA</name>
<dbReference type="Proteomes" id="UP001281761">
    <property type="component" value="Unassembled WGS sequence"/>
</dbReference>
<dbReference type="PANTHER" id="PTHR21568">
    <property type="entry name" value="TRNA PSEUDOURIDINE SYNTHASE PUS10"/>
    <property type="match status" value="1"/>
</dbReference>
<comment type="similarity">
    <text evidence="1">Belongs to the pseudouridine synthase Pus10 family.</text>
</comment>
<proteinExistence type="inferred from homology"/>
<evidence type="ECO:0000256" key="5">
    <source>
        <dbReference type="SAM" id="MobiDB-lite"/>
    </source>
</evidence>
<dbReference type="InterPro" id="IPR020103">
    <property type="entry name" value="PsdUridine_synth_cat_dom_sf"/>
</dbReference>
<evidence type="ECO:0000256" key="2">
    <source>
        <dbReference type="ARBA" id="ARBA00012787"/>
    </source>
</evidence>
<keyword evidence="8" id="KW-1185">Reference proteome</keyword>
<dbReference type="SUPFAM" id="SSF55120">
    <property type="entry name" value="Pseudouridine synthase"/>
    <property type="match status" value="1"/>
</dbReference>
<evidence type="ECO:0000313" key="7">
    <source>
        <dbReference type="EMBL" id="KAK2957101.1"/>
    </source>
</evidence>
<dbReference type="GO" id="GO:0160148">
    <property type="term" value="F:tRNA pseudouridine(55) synthase activity"/>
    <property type="evidence" value="ECO:0007669"/>
    <property type="project" value="UniProtKB-EC"/>
</dbReference>
<dbReference type="EC" id="5.4.99.25" evidence="2"/>
<evidence type="ECO:0000313" key="8">
    <source>
        <dbReference type="Proteomes" id="UP001281761"/>
    </source>
</evidence>
<evidence type="ECO:0000256" key="1">
    <source>
        <dbReference type="ARBA" id="ARBA00009652"/>
    </source>
</evidence>
<feature type="compositionally biased region" description="Basic and acidic residues" evidence="5">
    <location>
        <begin position="215"/>
        <end position="237"/>
    </location>
</feature>
<feature type="domain" description="Pus10-like C-terminal" evidence="6">
    <location>
        <begin position="308"/>
        <end position="544"/>
    </location>
</feature>
<evidence type="ECO:0000256" key="4">
    <source>
        <dbReference type="ARBA" id="ARBA00023235"/>
    </source>
</evidence>